<evidence type="ECO:0000313" key="3">
    <source>
        <dbReference type="Proteomes" id="UP000492821"/>
    </source>
</evidence>
<feature type="domain" description="Cystatin" evidence="2">
    <location>
        <begin position="31"/>
        <end position="111"/>
    </location>
</feature>
<feature type="signal peptide" evidence="1">
    <location>
        <begin position="1"/>
        <end position="21"/>
    </location>
</feature>
<dbReference type="CDD" id="cd00042">
    <property type="entry name" value="CY"/>
    <property type="match status" value="1"/>
</dbReference>
<protein>
    <submittedName>
        <fullName evidence="4">Cystatin domain-containing protein</fullName>
    </submittedName>
</protein>
<proteinExistence type="predicted"/>
<evidence type="ECO:0000313" key="4">
    <source>
        <dbReference type="WBParaSite" id="Pan_g22111.t1"/>
    </source>
</evidence>
<evidence type="ECO:0000256" key="1">
    <source>
        <dbReference type="SAM" id="SignalP"/>
    </source>
</evidence>
<dbReference type="Pfam" id="PF00031">
    <property type="entry name" value="Cystatin"/>
    <property type="match status" value="1"/>
</dbReference>
<dbReference type="GO" id="GO:0004869">
    <property type="term" value="F:cysteine-type endopeptidase inhibitor activity"/>
    <property type="evidence" value="ECO:0007669"/>
    <property type="project" value="InterPro"/>
</dbReference>
<dbReference type="InterPro" id="IPR000010">
    <property type="entry name" value="Cystatin_dom"/>
</dbReference>
<keyword evidence="1" id="KW-0732">Signal</keyword>
<reference evidence="3" key="1">
    <citation type="journal article" date="2013" name="Genetics">
        <title>The draft genome and transcriptome of Panagrellus redivivus are shaped by the harsh demands of a free-living lifestyle.</title>
        <authorList>
            <person name="Srinivasan J."/>
            <person name="Dillman A.R."/>
            <person name="Macchietto M.G."/>
            <person name="Heikkinen L."/>
            <person name="Lakso M."/>
            <person name="Fracchia K.M."/>
            <person name="Antoshechkin I."/>
            <person name="Mortazavi A."/>
            <person name="Wong G."/>
            <person name="Sternberg P.W."/>
        </authorList>
    </citation>
    <scope>NUCLEOTIDE SEQUENCE [LARGE SCALE GENOMIC DNA]</scope>
    <source>
        <strain evidence="3">MT8872</strain>
    </source>
</reference>
<dbReference type="Gene3D" id="3.10.450.10">
    <property type="match status" value="1"/>
</dbReference>
<evidence type="ECO:0000259" key="2">
    <source>
        <dbReference type="Pfam" id="PF00031"/>
    </source>
</evidence>
<reference evidence="4" key="2">
    <citation type="submission" date="2020-10" db="UniProtKB">
        <authorList>
            <consortium name="WormBaseParasite"/>
        </authorList>
    </citation>
    <scope>IDENTIFICATION</scope>
</reference>
<sequence>MIAASTMNALIFFALLCFVSAEALEEGFRVTPVDDTVIQAVVRVAEQLYNAEVNSKHYYIAKTILKAESYYYGDADYYIDVLFAEASCGKPPKPNVLCVVNDDSRQKKVRVNAHVSDDGEVETCTFKRIR</sequence>
<dbReference type="SUPFAM" id="SSF54403">
    <property type="entry name" value="Cystatin/monellin"/>
    <property type="match status" value="1"/>
</dbReference>
<name>A0A7E4VMZ7_PANRE</name>
<dbReference type="InterPro" id="IPR046350">
    <property type="entry name" value="Cystatin_sf"/>
</dbReference>
<feature type="chain" id="PRO_5028941641" evidence="1">
    <location>
        <begin position="22"/>
        <end position="130"/>
    </location>
</feature>
<dbReference type="Proteomes" id="UP000492821">
    <property type="component" value="Unassembled WGS sequence"/>
</dbReference>
<keyword evidence="3" id="KW-1185">Reference proteome</keyword>
<organism evidence="3 4">
    <name type="scientific">Panagrellus redivivus</name>
    <name type="common">Microworm</name>
    <dbReference type="NCBI Taxonomy" id="6233"/>
    <lineage>
        <taxon>Eukaryota</taxon>
        <taxon>Metazoa</taxon>
        <taxon>Ecdysozoa</taxon>
        <taxon>Nematoda</taxon>
        <taxon>Chromadorea</taxon>
        <taxon>Rhabditida</taxon>
        <taxon>Tylenchina</taxon>
        <taxon>Panagrolaimomorpha</taxon>
        <taxon>Panagrolaimoidea</taxon>
        <taxon>Panagrolaimidae</taxon>
        <taxon>Panagrellus</taxon>
    </lineage>
</organism>
<accession>A0A7E4VMZ7</accession>
<dbReference type="WBParaSite" id="Pan_g22111.t1">
    <property type="protein sequence ID" value="Pan_g22111.t1"/>
    <property type="gene ID" value="Pan_g22111"/>
</dbReference>
<dbReference type="AlphaFoldDB" id="A0A7E4VMZ7"/>